<name>A0A8T0VVF3_PANVG</name>
<evidence type="ECO:0000313" key="2">
    <source>
        <dbReference type="EMBL" id="KAG2637636.1"/>
    </source>
</evidence>
<comment type="caution">
    <text evidence="2">The sequence shown here is derived from an EMBL/GenBank/DDBJ whole genome shotgun (WGS) entry which is preliminary data.</text>
</comment>
<evidence type="ECO:0000313" key="3">
    <source>
        <dbReference type="Proteomes" id="UP000823388"/>
    </source>
</evidence>
<feature type="compositionally biased region" description="Basic residues" evidence="1">
    <location>
        <begin position="110"/>
        <end position="129"/>
    </location>
</feature>
<dbReference type="AlphaFoldDB" id="A0A8T0VVF3"/>
<keyword evidence="3" id="KW-1185">Reference proteome</keyword>
<evidence type="ECO:0000256" key="1">
    <source>
        <dbReference type="SAM" id="MobiDB-lite"/>
    </source>
</evidence>
<accession>A0A8T0VVF3</accession>
<feature type="region of interest" description="Disordered" evidence="1">
    <location>
        <begin position="91"/>
        <end position="184"/>
    </location>
</feature>
<feature type="region of interest" description="Disordered" evidence="1">
    <location>
        <begin position="21"/>
        <end position="56"/>
    </location>
</feature>
<sequence length="184" mass="19598">MPRLCLGCSRLHLHPTRPRLSRQAMRGVRRRRPRTCQGAAGCMPRRRARSPARPPPPLLLAACRRRPRSSSSTAAPPFLSASGTLHELAGQIPQQGSCGGCSGAEPPPRGLRHPLLPRRHTAVHGRRRSSCGGSGAPHVRAAALPARQLRSSVGGLQPASPPRLRQPPHANRATSTRSSPAGVT</sequence>
<dbReference type="EMBL" id="CM029040">
    <property type="protein sequence ID" value="KAG2637636.1"/>
    <property type="molecule type" value="Genomic_DNA"/>
</dbReference>
<dbReference type="Proteomes" id="UP000823388">
    <property type="component" value="Chromosome 2N"/>
</dbReference>
<protein>
    <submittedName>
        <fullName evidence="2">Uncharacterized protein</fullName>
    </submittedName>
</protein>
<feature type="compositionally biased region" description="Polar residues" evidence="1">
    <location>
        <begin position="172"/>
        <end position="184"/>
    </location>
</feature>
<gene>
    <name evidence="2" type="ORF">PVAP13_2NG530309</name>
</gene>
<organism evidence="2 3">
    <name type="scientific">Panicum virgatum</name>
    <name type="common">Blackwell switchgrass</name>
    <dbReference type="NCBI Taxonomy" id="38727"/>
    <lineage>
        <taxon>Eukaryota</taxon>
        <taxon>Viridiplantae</taxon>
        <taxon>Streptophyta</taxon>
        <taxon>Embryophyta</taxon>
        <taxon>Tracheophyta</taxon>
        <taxon>Spermatophyta</taxon>
        <taxon>Magnoliopsida</taxon>
        <taxon>Liliopsida</taxon>
        <taxon>Poales</taxon>
        <taxon>Poaceae</taxon>
        <taxon>PACMAD clade</taxon>
        <taxon>Panicoideae</taxon>
        <taxon>Panicodae</taxon>
        <taxon>Paniceae</taxon>
        <taxon>Panicinae</taxon>
        <taxon>Panicum</taxon>
        <taxon>Panicum sect. Hiantes</taxon>
    </lineage>
</organism>
<proteinExistence type="predicted"/>
<reference evidence="2" key="1">
    <citation type="submission" date="2020-05" db="EMBL/GenBank/DDBJ databases">
        <title>WGS assembly of Panicum virgatum.</title>
        <authorList>
            <person name="Lovell J.T."/>
            <person name="Jenkins J."/>
            <person name="Shu S."/>
            <person name="Juenger T.E."/>
            <person name="Schmutz J."/>
        </authorList>
    </citation>
    <scope>NUCLEOTIDE SEQUENCE</scope>
    <source>
        <strain evidence="2">AP13</strain>
    </source>
</reference>